<evidence type="ECO:0000313" key="5">
    <source>
        <dbReference type="EMBL" id="GIJ62497.1"/>
    </source>
</evidence>
<dbReference type="PANTHER" id="PTHR43390:SF1">
    <property type="entry name" value="CHLOROPLAST PROCESSING PEPTIDASE"/>
    <property type="match status" value="1"/>
</dbReference>
<dbReference type="GO" id="GO:0006465">
    <property type="term" value="P:signal peptide processing"/>
    <property type="evidence" value="ECO:0007669"/>
    <property type="project" value="InterPro"/>
</dbReference>
<dbReference type="Gene3D" id="2.10.109.10">
    <property type="entry name" value="Umud Fragment, subunit A"/>
    <property type="match status" value="1"/>
</dbReference>
<dbReference type="InterPro" id="IPR036286">
    <property type="entry name" value="LexA/Signal_pep-like_sf"/>
</dbReference>
<evidence type="ECO:0000313" key="6">
    <source>
        <dbReference type="Proteomes" id="UP000612585"/>
    </source>
</evidence>
<feature type="domain" description="Peptidase S26" evidence="4">
    <location>
        <begin position="72"/>
        <end position="107"/>
    </location>
</feature>
<dbReference type="Proteomes" id="UP000612585">
    <property type="component" value="Unassembled WGS sequence"/>
</dbReference>
<organism evidence="5 6">
    <name type="scientific">Virgisporangium aurantiacum</name>
    <dbReference type="NCBI Taxonomy" id="175570"/>
    <lineage>
        <taxon>Bacteria</taxon>
        <taxon>Bacillati</taxon>
        <taxon>Actinomycetota</taxon>
        <taxon>Actinomycetes</taxon>
        <taxon>Micromonosporales</taxon>
        <taxon>Micromonosporaceae</taxon>
        <taxon>Virgisporangium</taxon>
    </lineage>
</organism>
<dbReference type="Pfam" id="PF10502">
    <property type="entry name" value="Peptidase_S26"/>
    <property type="match status" value="2"/>
</dbReference>
<name>A0A8J3ZGJ1_9ACTN</name>
<dbReference type="GO" id="GO:0004252">
    <property type="term" value="F:serine-type endopeptidase activity"/>
    <property type="evidence" value="ECO:0007669"/>
    <property type="project" value="InterPro"/>
</dbReference>
<dbReference type="InterPro" id="IPR019533">
    <property type="entry name" value="Peptidase_S26"/>
</dbReference>
<feature type="region of interest" description="Disordered" evidence="3">
    <location>
        <begin position="118"/>
        <end position="137"/>
    </location>
</feature>
<comment type="similarity">
    <text evidence="2">Belongs to the peptidase S26 family.</text>
</comment>
<comment type="caution">
    <text evidence="5">The sequence shown here is derived from an EMBL/GenBank/DDBJ whole genome shotgun (WGS) entry which is preliminary data.</text>
</comment>
<dbReference type="GO" id="GO:0005886">
    <property type="term" value="C:plasma membrane"/>
    <property type="evidence" value="ECO:0007669"/>
    <property type="project" value="UniProtKB-SubCell"/>
</dbReference>
<dbReference type="CDD" id="cd06530">
    <property type="entry name" value="S26_SPase_I"/>
    <property type="match status" value="1"/>
</dbReference>
<dbReference type="PANTHER" id="PTHR43390">
    <property type="entry name" value="SIGNAL PEPTIDASE I"/>
    <property type="match status" value="1"/>
</dbReference>
<evidence type="ECO:0000256" key="1">
    <source>
        <dbReference type="ARBA" id="ARBA00004401"/>
    </source>
</evidence>
<evidence type="ECO:0000259" key="4">
    <source>
        <dbReference type="Pfam" id="PF10502"/>
    </source>
</evidence>
<accession>A0A8J3ZGJ1</accession>
<dbReference type="SUPFAM" id="SSF51306">
    <property type="entry name" value="LexA/Signal peptidase"/>
    <property type="match status" value="1"/>
</dbReference>
<feature type="domain" description="Peptidase S26" evidence="4">
    <location>
        <begin position="1"/>
        <end position="62"/>
    </location>
</feature>
<gene>
    <name evidence="5" type="ORF">Vau01_100130</name>
</gene>
<proteinExistence type="inferred from homology"/>
<evidence type="ECO:0000256" key="3">
    <source>
        <dbReference type="SAM" id="MobiDB-lite"/>
    </source>
</evidence>
<reference evidence="5" key="1">
    <citation type="submission" date="2021-01" db="EMBL/GenBank/DDBJ databases">
        <title>Whole genome shotgun sequence of Virgisporangium aurantiacum NBRC 16421.</title>
        <authorList>
            <person name="Komaki H."/>
            <person name="Tamura T."/>
        </authorList>
    </citation>
    <scope>NUCLEOTIDE SEQUENCE</scope>
    <source>
        <strain evidence="5">NBRC 16421</strain>
    </source>
</reference>
<dbReference type="InterPro" id="IPR000223">
    <property type="entry name" value="Pept_S26A_signal_pept_1"/>
</dbReference>
<sequence length="137" mass="15058">MEPTLRDGDRVLVRRCDSRRLRRGDVVVLGPPDAVVHNGKSYWTPIRGRQVKRVAALPGQPVPAGIRSPSPVVPPDSVVVLSDNRAVGIDSRRWGPYPVDGVVGVVIRRLTGWIKTTDQRHRMTGGNDDRNDGPEGQ</sequence>
<evidence type="ECO:0000256" key="2">
    <source>
        <dbReference type="ARBA" id="ARBA00009370"/>
    </source>
</evidence>
<dbReference type="AlphaFoldDB" id="A0A8J3ZGJ1"/>
<dbReference type="PRINTS" id="PR00727">
    <property type="entry name" value="LEADERPTASE"/>
</dbReference>
<keyword evidence="6" id="KW-1185">Reference proteome</keyword>
<protein>
    <recommendedName>
        <fullName evidence="4">Peptidase S26 domain-containing protein</fullName>
    </recommendedName>
</protein>
<comment type="subcellular location">
    <subcellularLocation>
        <location evidence="1">Cell membrane</location>
        <topology evidence="1">Single-pass type II membrane protein</topology>
    </subcellularLocation>
</comment>
<dbReference type="EMBL" id="BOPG01000078">
    <property type="protein sequence ID" value="GIJ62497.1"/>
    <property type="molecule type" value="Genomic_DNA"/>
</dbReference>